<reference evidence="2 3" key="1">
    <citation type="submission" date="2017-03" db="EMBL/GenBank/DDBJ databases">
        <authorList>
            <person name="Afonso C.L."/>
            <person name="Miller P.J."/>
            <person name="Scott M.A."/>
            <person name="Spackman E."/>
            <person name="Goraichik I."/>
            <person name="Dimitrov K.M."/>
            <person name="Suarez D.L."/>
            <person name="Swayne D.E."/>
        </authorList>
    </citation>
    <scope>NUCLEOTIDE SEQUENCE [LARGE SCALE GENOMIC DNA]</scope>
    <source>
        <strain evidence="2 3">CECT 7639</strain>
    </source>
</reference>
<name>A0A1Y5RMH5_9RHOB</name>
<protein>
    <recommendedName>
        <fullName evidence="4">Neuromedin U</fullName>
    </recommendedName>
</protein>
<organism evidence="2 3">
    <name type="scientific">Falsiruegeria litorea R37</name>
    <dbReference type="NCBI Taxonomy" id="1200284"/>
    <lineage>
        <taxon>Bacteria</taxon>
        <taxon>Pseudomonadati</taxon>
        <taxon>Pseudomonadota</taxon>
        <taxon>Alphaproteobacteria</taxon>
        <taxon>Rhodobacterales</taxon>
        <taxon>Roseobacteraceae</taxon>
        <taxon>Falsiruegeria</taxon>
    </lineage>
</organism>
<evidence type="ECO:0000313" key="3">
    <source>
        <dbReference type="Proteomes" id="UP000193077"/>
    </source>
</evidence>
<evidence type="ECO:0000313" key="2">
    <source>
        <dbReference type="EMBL" id="SLN19918.1"/>
    </source>
</evidence>
<dbReference type="Proteomes" id="UP000193077">
    <property type="component" value="Unassembled WGS sequence"/>
</dbReference>
<feature type="chain" id="PRO_5012147600" description="Neuromedin U" evidence="1">
    <location>
        <begin position="24"/>
        <end position="275"/>
    </location>
</feature>
<keyword evidence="1" id="KW-0732">Signal</keyword>
<evidence type="ECO:0000256" key="1">
    <source>
        <dbReference type="SAM" id="SignalP"/>
    </source>
</evidence>
<gene>
    <name evidence="2" type="ORF">TRL7639_00473</name>
</gene>
<dbReference type="AlphaFoldDB" id="A0A1Y5RMH5"/>
<feature type="signal peptide" evidence="1">
    <location>
        <begin position="1"/>
        <end position="23"/>
    </location>
</feature>
<keyword evidence="3" id="KW-1185">Reference proteome</keyword>
<evidence type="ECO:0008006" key="4">
    <source>
        <dbReference type="Google" id="ProtNLM"/>
    </source>
</evidence>
<dbReference type="EMBL" id="FWFO01000001">
    <property type="protein sequence ID" value="SLN19918.1"/>
    <property type="molecule type" value="Genomic_DNA"/>
</dbReference>
<sequence length="275" mass="29127">MRHIFKPTVASAFLSVSSMAAYADANCDASCQAARKAANPLADVRAIMTDNTVSFKTGTNNEDSYNFQLQPVYAVPLEGANLVLRGIIPIQGVQPGAALPPGISGPTPNTDLEWGIGDSTVQAFYAPTATGNIAYGFGAQVSLPTHTKASLEGPGWGAGPAAVVFGQSGDLSWGAVLAHMWGENNYSTTILQPIVNYGLGSGWYIGYNNVVSYNWKAPNNDEAWQVPLGLMVGRTIVTNEESGTAVDVNVGYYTVNRSPTGGPDRQFKFGLSFFF</sequence>
<accession>A0A1Y5RMH5</accession>
<proteinExistence type="predicted"/>